<dbReference type="PANTHER" id="PTHR14305">
    <property type="entry name" value="E3 UBIQUITIN-PROTEIN LIGASE CCNB1IP1"/>
    <property type="match status" value="1"/>
</dbReference>
<dbReference type="InterPro" id="IPR042448">
    <property type="entry name" value="CCNB1IP1"/>
</dbReference>
<protein>
    <submittedName>
        <fullName evidence="3">E3 ubiquitin-protein ligase CCNB1IP1</fullName>
    </submittedName>
</protein>
<comment type="caution">
    <text evidence="3">The sequence shown here is derived from an EMBL/GenBank/DDBJ whole genome shotgun (WGS) entry which is preliminary data.</text>
</comment>
<dbReference type="EMBL" id="LXFE01000264">
    <property type="protein sequence ID" value="OLL25966.1"/>
    <property type="molecule type" value="Genomic_DNA"/>
</dbReference>
<dbReference type="GO" id="GO:0061630">
    <property type="term" value="F:ubiquitin protein ligase activity"/>
    <property type="evidence" value="ECO:0007669"/>
    <property type="project" value="InterPro"/>
</dbReference>
<dbReference type="STRING" id="1198029.A0A1U7LTG7"/>
<dbReference type="Proteomes" id="UP000186594">
    <property type="component" value="Unassembled WGS sequence"/>
</dbReference>
<evidence type="ECO:0000313" key="4">
    <source>
        <dbReference type="Proteomes" id="UP000186594"/>
    </source>
</evidence>
<feature type="compositionally biased region" description="Gly residues" evidence="2">
    <location>
        <begin position="290"/>
        <end position="301"/>
    </location>
</feature>
<name>A0A1U7LTG7_NEOID</name>
<dbReference type="OrthoDB" id="441210at2759"/>
<dbReference type="GO" id="GO:0007131">
    <property type="term" value="P:reciprocal meiotic recombination"/>
    <property type="evidence" value="ECO:0007669"/>
    <property type="project" value="InterPro"/>
</dbReference>
<evidence type="ECO:0000313" key="3">
    <source>
        <dbReference type="EMBL" id="OLL25966.1"/>
    </source>
</evidence>
<dbReference type="AlphaFoldDB" id="A0A1U7LTG7"/>
<feature type="region of interest" description="Disordered" evidence="2">
    <location>
        <begin position="215"/>
        <end position="301"/>
    </location>
</feature>
<reference evidence="3 4" key="1">
    <citation type="submission" date="2016-04" db="EMBL/GenBank/DDBJ databases">
        <title>Evolutionary innovation and constraint leading to complex multicellularity in the Ascomycota.</title>
        <authorList>
            <person name="Cisse O."/>
            <person name="Nguyen A."/>
            <person name="Hewitt D.A."/>
            <person name="Jedd G."/>
            <person name="Stajich J.E."/>
        </authorList>
    </citation>
    <scope>NUCLEOTIDE SEQUENCE [LARGE SCALE GENOMIC DNA]</scope>
    <source>
        <strain evidence="3 4">DAH-3</strain>
    </source>
</reference>
<proteinExistence type="predicted"/>
<accession>A0A1U7LTG7</accession>
<keyword evidence="1" id="KW-0175">Coiled coil</keyword>
<dbReference type="PANTHER" id="PTHR14305:SF0">
    <property type="entry name" value="E3 UBIQUITIN-PROTEIN LIGASE CCNB1IP1"/>
    <property type="match status" value="1"/>
</dbReference>
<evidence type="ECO:0000256" key="1">
    <source>
        <dbReference type="SAM" id="Coils"/>
    </source>
</evidence>
<feature type="coiled-coil region" evidence="1">
    <location>
        <begin position="117"/>
        <end position="190"/>
    </location>
</feature>
<sequence>MQQSSLPDAFDNTRRGYDLQSHLLRRLVGHIILETLQKLIDVSANKLFTDERNCPACETLLGEPDDVVLTNLNPTDDYKTSVLSGLSPTIVMEICSRAMSFWSYQSTQEIVYQEFLSKTLQEKYNNVNNQLDSLIRDANAEMGGLKGQVSSLQKDNENSRKKNHELLDSLQEKSRQFHKLQLLYDKLKRKALLSPLQSAVSATVDQQAALTGHQQAYPGQTGGTMPFRASQEDPPQRNLWRQSAPRDNRHRAPLGNVSQNAQFGTPAMRSGRTKPQGAFARELESTPMGKPGGGEYGRYRA</sequence>
<evidence type="ECO:0000256" key="2">
    <source>
        <dbReference type="SAM" id="MobiDB-lite"/>
    </source>
</evidence>
<gene>
    <name evidence="3" type="ORF">NEOLI_002727</name>
</gene>
<organism evidence="3 4">
    <name type="scientific">Neolecta irregularis (strain DAH-3)</name>
    <dbReference type="NCBI Taxonomy" id="1198029"/>
    <lineage>
        <taxon>Eukaryota</taxon>
        <taxon>Fungi</taxon>
        <taxon>Dikarya</taxon>
        <taxon>Ascomycota</taxon>
        <taxon>Taphrinomycotina</taxon>
        <taxon>Neolectales</taxon>
        <taxon>Neolectaceae</taxon>
        <taxon>Neolecta</taxon>
    </lineage>
</organism>
<dbReference type="GO" id="GO:0000795">
    <property type="term" value="C:synaptonemal complex"/>
    <property type="evidence" value="ECO:0007669"/>
    <property type="project" value="InterPro"/>
</dbReference>
<keyword evidence="4" id="KW-1185">Reference proteome</keyword>